<feature type="domain" description="SMP-30/Gluconolactonase/LRE-like region" evidence="2">
    <location>
        <begin position="35"/>
        <end position="204"/>
    </location>
</feature>
<sequence length="799" mass="86287">MNRGYLILSLVAVGAVSFATYRAVTKAKPVVHPGPNLLMNGWGITPVGNHVRIGDMALKMVFSPDRKQLVTTTLGFGGVHVTTLDAATHQVIQTVDLEKVWNGIAFSPDGKTLYISGGNSGKLLAFDYDAGKLTKRNEIKGPEYAFISGLAVSPKTGRIYACNESFNQLYALEPGTLKVLGIVNTGSNPHSCCLGEDGRHLYISNWGSNSVTVVDTQTNAHVRDIRVGIRPNDMALAPDGRLFVACAGDNTVHVIQTRSLEAAVGGPTRATRPPEGVREVLNTAIEPTLLEGSSPVAVSVAPDGKTLYVANADNNDVLVADISDPKTTTIQGFIPTGWYPTAVAAGESQLYVAVGKGLHSRANYPSKVANPEEGRQGQKFDYTGNCFEGYVSAIPIGSAPALTAWTRQVRANIPFRVDNVLRTAAKSDSIVPDATNKPSPIDHVLYVIMENRTYDQVFGDMKEGNGEPYLCMYGEKVTPNRHKLAREYTLLDNLYCNGEVSYDGHSWCDGAIATDEMQKQWTSGYSDHGDIVNGEELQVPAAGYLWDLARRHGLSVKAYGEGDSDYLGGHAVPVDSRGTWSEGRDMNRVDGWIKDLHKAETTGKLPSFMIMSLGEDHTSGTRPGSFTPEACVASNDVAIGKIIAAASRSKFWKSTAIFFVEDDAQDGPDHVDAHRTFGLVVSPWVKRHAVDHTMYSQVSMVRTIELLLGLPPMTQYDAAATPMFGVFGRKADTTPYQPAPAQVDLQAKNSPKAPGAKESMAMNLTEYDKAPADALNQILWAAAKGPNVPYPALHRTFGK</sequence>
<reference evidence="3 4" key="1">
    <citation type="journal article" date="2014" name="PLoS ONE">
        <title>The first complete genome sequence of the class fimbriimonadia in the phylum armatimonadetes.</title>
        <authorList>
            <person name="Hu Z.Y."/>
            <person name="Wang Y.Z."/>
            <person name="Im W.T."/>
            <person name="Wang S.Y."/>
            <person name="Zhao G.P."/>
            <person name="Zheng H.J."/>
            <person name="Quan Z.X."/>
        </authorList>
    </citation>
    <scope>NUCLEOTIDE SEQUENCE [LARGE SCALE GENOMIC DNA]</scope>
    <source>
        <strain evidence="3">Gsoil 348</strain>
    </source>
</reference>
<name>A0A068NLL6_FIMGI</name>
<dbReference type="Pfam" id="PF04185">
    <property type="entry name" value="Phosphoesterase"/>
    <property type="match status" value="1"/>
</dbReference>
<dbReference type="Pfam" id="PF00400">
    <property type="entry name" value="WD40"/>
    <property type="match status" value="1"/>
</dbReference>
<organism evidence="3 4">
    <name type="scientific">Fimbriimonas ginsengisoli Gsoil 348</name>
    <dbReference type="NCBI Taxonomy" id="661478"/>
    <lineage>
        <taxon>Bacteria</taxon>
        <taxon>Bacillati</taxon>
        <taxon>Armatimonadota</taxon>
        <taxon>Fimbriimonadia</taxon>
        <taxon>Fimbriimonadales</taxon>
        <taxon>Fimbriimonadaceae</taxon>
        <taxon>Fimbriimonas</taxon>
    </lineage>
</organism>
<dbReference type="GO" id="GO:0016788">
    <property type="term" value="F:hydrolase activity, acting on ester bonds"/>
    <property type="evidence" value="ECO:0007669"/>
    <property type="project" value="InterPro"/>
</dbReference>
<dbReference type="InterPro" id="IPR015943">
    <property type="entry name" value="WD40/YVTN_repeat-like_dom_sf"/>
</dbReference>
<dbReference type="InterPro" id="IPR017850">
    <property type="entry name" value="Alkaline_phosphatase_core_sf"/>
</dbReference>
<evidence type="ECO:0000313" key="3">
    <source>
        <dbReference type="EMBL" id="AIE84453.1"/>
    </source>
</evidence>
<dbReference type="HOGENOM" id="CLU_012789_0_0_0"/>
<dbReference type="InterPro" id="IPR001680">
    <property type="entry name" value="WD40_rpt"/>
</dbReference>
<dbReference type="RefSeq" id="WP_025226910.1">
    <property type="nucleotide sequence ID" value="NZ_CP007139.1"/>
</dbReference>
<dbReference type="SUPFAM" id="SSF51004">
    <property type="entry name" value="C-terminal (heme d1) domain of cytochrome cd1-nitrite reductase"/>
    <property type="match status" value="1"/>
</dbReference>
<dbReference type="Gene3D" id="3.40.720.10">
    <property type="entry name" value="Alkaline Phosphatase, subunit A"/>
    <property type="match status" value="2"/>
</dbReference>
<dbReference type="InterPro" id="IPR011048">
    <property type="entry name" value="Haem_d1_sf"/>
</dbReference>
<dbReference type="KEGG" id="fgi:OP10G_1085"/>
<evidence type="ECO:0000313" key="4">
    <source>
        <dbReference type="Proteomes" id="UP000027982"/>
    </source>
</evidence>
<dbReference type="SUPFAM" id="SSF53649">
    <property type="entry name" value="Alkaline phosphatase-like"/>
    <property type="match status" value="1"/>
</dbReference>
<keyword evidence="1" id="KW-0378">Hydrolase</keyword>
<dbReference type="PANTHER" id="PTHR47197:SF3">
    <property type="entry name" value="DIHYDRO-HEME D1 DEHYDROGENASE"/>
    <property type="match status" value="1"/>
</dbReference>
<keyword evidence="4" id="KW-1185">Reference proteome</keyword>
<dbReference type="Pfam" id="PF08450">
    <property type="entry name" value="SGL"/>
    <property type="match status" value="1"/>
</dbReference>
<dbReference type="Proteomes" id="UP000027982">
    <property type="component" value="Chromosome"/>
</dbReference>
<dbReference type="PANTHER" id="PTHR47197">
    <property type="entry name" value="PROTEIN NIRF"/>
    <property type="match status" value="1"/>
</dbReference>
<dbReference type="OrthoDB" id="145213at2"/>
<dbReference type="InterPro" id="IPR013658">
    <property type="entry name" value="SGL"/>
</dbReference>
<dbReference type="SMART" id="SM00320">
    <property type="entry name" value="WD40"/>
    <property type="match status" value="2"/>
</dbReference>
<dbReference type="STRING" id="661478.OP10G_1085"/>
<dbReference type="EMBL" id="CP007139">
    <property type="protein sequence ID" value="AIE84453.1"/>
    <property type="molecule type" value="Genomic_DNA"/>
</dbReference>
<evidence type="ECO:0000256" key="1">
    <source>
        <dbReference type="ARBA" id="ARBA00022801"/>
    </source>
</evidence>
<accession>A0A068NLL6</accession>
<dbReference type="AlphaFoldDB" id="A0A068NLL6"/>
<dbReference type="Gene3D" id="2.130.10.10">
    <property type="entry name" value="YVTN repeat-like/Quinoprotein amine dehydrogenase"/>
    <property type="match status" value="3"/>
</dbReference>
<dbReference type="InterPro" id="IPR011964">
    <property type="entry name" value="YVTN_b-propeller_repeat"/>
</dbReference>
<dbReference type="InterPro" id="IPR051200">
    <property type="entry name" value="Host-pathogen_enzymatic-act"/>
</dbReference>
<dbReference type="NCBIfam" id="TIGR02276">
    <property type="entry name" value="beta_rpt_yvtn"/>
    <property type="match status" value="1"/>
</dbReference>
<protein>
    <submittedName>
        <fullName evidence="3">Phosphoesterase</fullName>
    </submittedName>
</protein>
<proteinExistence type="predicted"/>
<gene>
    <name evidence="3" type="ORF">OP10G_1085</name>
</gene>
<dbReference type="eggNOG" id="COG3391">
    <property type="taxonomic scope" value="Bacteria"/>
</dbReference>
<evidence type="ECO:0000259" key="2">
    <source>
        <dbReference type="Pfam" id="PF08450"/>
    </source>
</evidence>
<dbReference type="InterPro" id="IPR007312">
    <property type="entry name" value="Phosphoesterase"/>
</dbReference>